<evidence type="ECO:0000313" key="3">
    <source>
        <dbReference type="Proteomes" id="UP000535020"/>
    </source>
</evidence>
<feature type="transmembrane region" description="Helical" evidence="1">
    <location>
        <begin position="64"/>
        <end position="85"/>
    </location>
</feature>
<dbReference type="Proteomes" id="UP000535020">
    <property type="component" value="Unassembled WGS sequence"/>
</dbReference>
<feature type="transmembrane region" description="Helical" evidence="1">
    <location>
        <begin position="341"/>
        <end position="362"/>
    </location>
</feature>
<feature type="transmembrane region" description="Helical" evidence="1">
    <location>
        <begin position="37"/>
        <end position="58"/>
    </location>
</feature>
<feature type="transmembrane region" description="Helical" evidence="1">
    <location>
        <begin position="394"/>
        <end position="414"/>
    </location>
</feature>
<keyword evidence="3" id="KW-1185">Reference proteome</keyword>
<feature type="transmembrane region" description="Helical" evidence="1">
    <location>
        <begin position="134"/>
        <end position="155"/>
    </location>
</feature>
<feature type="transmembrane region" description="Helical" evidence="1">
    <location>
        <begin position="242"/>
        <end position="261"/>
    </location>
</feature>
<feature type="transmembrane region" description="Helical" evidence="1">
    <location>
        <begin position="6"/>
        <end position="25"/>
    </location>
</feature>
<dbReference type="AlphaFoldDB" id="A0A7Y8Y044"/>
<feature type="transmembrane region" description="Helical" evidence="1">
    <location>
        <begin position="267"/>
        <end position="283"/>
    </location>
</feature>
<feature type="transmembrane region" description="Helical" evidence="1">
    <location>
        <begin position="454"/>
        <end position="474"/>
    </location>
</feature>
<comment type="caution">
    <text evidence="2">The sequence shown here is derived from an EMBL/GenBank/DDBJ whole genome shotgun (WGS) entry which is preliminary data.</text>
</comment>
<feature type="transmembrane region" description="Helical" evidence="1">
    <location>
        <begin position="295"/>
        <end position="321"/>
    </location>
</feature>
<organism evidence="2 3">
    <name type="scientific">Flavobacterium agri</name>
    <dbReference type="NCBI Taxonomy" id="2743471"/>
    <lineage>
        <taxon>Bacteria</taxon>
        <taxon>Pseudomonadati</taxon>
        <taxon>Bacteroidota</taxon>
        <taxon>Flavobacteriia</taxon>
        <taxon>Flavobacteriales</taxon>
        <taxon>Flavobacteriaceae</taxon>
        <taxon>Flavobacterium</taxon>
    </lineage>
</organism>
<proteinExistence type="predicted"/>
<keyword evidence="1" id="KW-0812">Transmembrane</keyword>
<feature type="transmembrane region" description="Helical" evidence="1">
    <location>
        <begin position="421"/>
        <end position="442"/>
    </location>
</feature>
<sequence>MPITSSILWGFIRLCFMLLFIYYLNRKLVNTSSSNNFLEFLVWQWFRYGAIMGILIFTSVQIGIYNLVNCVIILLVIIAVDYIGLRNLRHPKTYYENTVRNNVQLLLKRMENEYPVKKWFQFTKRTKNTGKVSGLYILLLVIAISVITFASRVYFFKYDSYSLSPVWISDLETIVGFDLQQWFGGQSSVVGDLAYVNFYGKIANVTPEIALQSIGILESVLISVLIFWVVSKITASKQIAPTIAALIFAMVYTLSPLNIYFILQNRPIFLAMTFGLPVMVYYLKPGMLKMNKWQFFLSFLVVFVAIGLIDLFTLCILFPPFMFTGLFLAKKKSGNFKWVGLLSYILAVGLMFGLYVIIGLYFETDLKMFLHSNLLAVSSYTYIPQLVMNLDVLLRYYQIASGVAVVLLLAYTFIYKEDWRASFAFLIYFNLLLVLKSMNNAWIDDDLLTQGLSIFMPIVAGIGVAVLVRPFIGLFSKFSKWNPIIISLVFIGCVAIGVQSQQKNLGVLTESDPAQREVLEAYDNITRDYFPFSYAVVNNNMTQTLSTNKHFFMNYSDFIYDYPQQDSIYFKNIKNPKFIKEHPDEVIPKSVLVFVFDQEMAADSETYAENGELKPILMDQLALLKKRGRKVQLFYDNEHVKVYEIVNEPKSSRISDLIF</sequence>
<keyword evidence="1" id="KW-0472">Membrane</keyword>
<evidence type="ECO:0000256" key="1">
    <source>
        <dbReference type="SAM" id="Phobius"/>
    </source>
</evidence>
<name>A0A7Y8Y044_9FLAO</name>
<feature type="transmembrane region" description="Helical" evidence="1">
    <location>
        <begin position="481"/>
        <end position="498"/>
    </location>
</feature>
<gene>
    <name evidence="2" type="ORF">HZF10_03320</name>
</gene>
<protein>
    <submittedName>
        <fullName evidence="2">Uncharacterized protein</fullName>
    </submittedName>
</protein>
<feature type="transmembrane region" description="Helical" evidence="1">
    <location>
        <begin position="369"/>
        <end position="388"/>
    </location>
</feature>
<evidence type="ECO:0000313" key="2">
    <source>
        <dbReference type="EMBL" id="NYA69937.1"/>
    </source>
</evidence>
<dbReference type="EMBL" id="JACBJI010000001">
    <property type="protein sequence ID" value="NYA69937.1"/>
    <property type="molecule type" value="Genomic_DNA"/>
</dbReference>
<dbReference type="RefSeq" id="WP_176004757.1">
    <property type="nucleotide sequence ID" value="NZ_JABWMI010000005.1"/>
</dbReference>
<reference evidence="2 3" key="1">
    <citation type="submission" date="2020-07" db="EMBL/GenBank/DDBJ databases">
        <authorList>
            <person name="Sun Q."/>
        </authorList>
    </citation>
    <scope>NUCLEOTIDE SEQUENCE [LARGE SCALE GENOMIC DNA]</scope>
    <source>
        <strain evidence="2 3">MAH-1</strain>
    </source>
</reference>
<keyword evidence="1" id="KW-1133">Transmembrane helix</keyword>
<accession>A0A7Y8Y044</accession>
<feature type="transmembrane region" description="Helical" evidence="1">
    <location>
        <begin position="209"/>
        <end position="230"/>
    </location>
</feature>